<accession>A0A930Y4P3</accession>
<dbReference type="InterPro" id="IPR024973">
    <property type="entry name" value="ESPR"/>
</dbReference>
<reference evidence="2" key="1">
    <citation type="submission" date="2020-11" db="EMBL/GenBank/DDBJ databases">
        <title>Gallibacterium anatis 1637, full genome, WGS.</title>
        <authorList>
            <person name="Laishevtcev A.I."/>
            <person name="Yakimova E.A."/>
            <person name="Petkovich D."/>
            <person name="Stepanova T.V."/>
            <person name="Kalendr R.S."/>
            <person name="Rubalsky E.O."/>
            <person name="Zulkarneev E.R."/>
            <person name="Aleshkin A.V."/>
        </authorList>
    </citation>
    <scope>NUCLEOTIDE SEQUENCE</scope>
    <source>
        <strain evidence="2">1637</strain>
    </source>
</reference>
<evidence type="ECO:0000313" key="2">
    <source>
        <dbReference type="EMBL" id="MBF4102170.1"/>
    </source>
</evidence>
<name>A0A930Y4P3_9PAST</name>
<dbReference type="Pfam" id="PF13018">
    <property type="entry name" value="ESPR"/>
    <property type="match status" value="1"/>
</dbReference>
<evidence type="ECO:0000259" key="1">
    <source>
        <dbReference type="Pfam" id="PF13018"/>
    </source>
</evidence>
<comment type="caution">
    <text evidence="2">The sequence shown here is derived from an EMBL/GenBank/DDBJ whole genome shotgun (WGS) entry which is preliminary data.</text>
</comment>
<organism evidence="2">
    <name type="scientific">Gallibacterium anatis</name>
    <dbReference type="NCBI Taxonomy" id="750"/>
    <lineage>
        <taxon>Bacteria</taxon>
        <taxon>Pseudomonadati</taxon>
        <taxon>Pseudomonadota</taxon>
        <taxon>Gammaproteobacteria</taxon>
        <taxon>Pasteurellales</taxon>
        <taxon>Pasteurellaceae</taxon>
        <taxon>Gallibacterium</taxon>
    </lineage>
</organism>
<sequence>MKISIYCIIFSKTLQRLVVVSEIATREGKAKHESQICHSASLTLSKRPRWTLKPLLLDYIVF</sequence>
<protein>
    <recommendedName>
        <fullName evidence="1">ESPR domain-containing protein</fullName>
    </recommendedName>
</protein>
<dbReference type="AlphaFoldDB" id="A0A930Y4P3"/>
<feature type="domain" description="ESPR" evidence="1">
    <location>
        <begin position="5"/>
        <end position="45"/>
    </location>
</feature>
<gene>
    <name evidence="2" type="ORF">INT80_00845</name>
</gene>
<proteinExistence type="predicted"/>
<dbReference type="EMBL" id="JADION010000001">
    <property type="protein sequence ID" value="MBF4102170.1"/>
    <property type="molecule type" value="Genomic_DNA"/>
</dbReference>